<organism evidence="3 4">
    <name type="scientific">Lojkania enalia</name>
    <dbReference type="NCBI Taxonomy" id="147567"/>
    <lineage>
        <taxon>Eukaryota</taxon>
        <taxon>Fungi</taxon>
        <taxon>Dikarya</taxon>
        <taxon>Ascomycota</taxon>
        <taxon>Pezizomycotina</taxon>
        <taxon>Dothideomycetes</taxon>
        <taxon>Pleosporomycetidae</taxon>
        <taxon>Pleosporales</taxon>
        <taxon>Pleosporales incertae sedis</taxon>
        <taxon>Lojkania</taxon>
    </lineage>
</organism>
<evidence type="ECO:0000256" key="1">
    <source>
        <dbReference type="SAM" id="MobiDB-lite"/>
    </source>
</evidence>
<sequence length="368" mass="42342">MALIRAAVMWLEARLLYLSAASLSEQLDGVQSIWLLNLNSLRDYLPRADKHTAAARKLYSEPKQDYLQKLKGIMEDQSLDIHDTIKQTFLHTLTHIYTQCTSPHNPATWAWNWGVLTRSPLTYPSEPAIHTLLTAVPVYDHQFRAKAASVPDPSAFCALVETLPARPEISLYNCWRNEPWHMPVPNPHSHLLRHLFCIPEGLLLGIRAQDKPASASVGDCEDLQLRAAILGLYTTRDRFVYFLDQKPQRWAGAARAQEKVWAMLAWAAFIVGQEPEERDRRTDSLGRPIGDEDEEDYLWEYHDDDDDDDDDDDSNDNNEGECEDYEDQEDGMEYEENAVHGPREPVDLDEKTARWTSWIWTRLVRLAE</sequence>
<evidence type="ECO:0000313" key="4">
    <source>
        <dbReference type="Proteomes" id="UP000800093"/>
    </source>
</evidence>
<comment type="caution">
    <text evidence="3">The sequence shown here is derived from an EMBL/GenBank/DDBJ whole genome shotgun (WGS) entry which is preliminary data.</text>
</comment>
<dbReference type="EMBL" id="ML986637">
    <property type="protein sequence ID" value="KAF2262753.1"/>
    <property type="molecule type" value="Genomic_DNA"/>
</dbReference>
<evidence type="ECO:0000256" key="2">
    <source>
        <dbReference type="SAM" id="SignalP"/>
    </source>
</evidence>
<evidence type="ECO:0000313" key="3">
    <source>
        <dbReference type="EMBL" id="KAF2262753.1"/>
    </source>
</evidence>
<feature type="chain" id="PRO_5040322853" evidence="2">
    <location>
        <begin position="22"/>
        <end position="368"/>
    </location>
</feature>
<feature type="region of interest" description="Disordered" evidence="1">
    <location>
        <begin position="301"/>
        <end position="347"/>
    </location>
</feature>
<dbReference type="Proteomes" id="UP000800093">
    <property type="component" value="Unassembled WGS sequence"/>
</dbReference>
<feature type="compositionally biased region" description="Basic and acidic residues" evidence="1">
    <location>
        <begin position="337"/>
        <end position="347"/>
    </location>
</feature>
<feature type="region of interest" description="Disordered" evidence="1">
    <location>
        <begin position="277"/>
        <end position="296"/>
    </location>
</feature>
<dbReference type="AlphaFoldDB" id="A0A9P4N2M9"/>
<keyword evidence="2" id="KW-0732">Signal</keyword>
<reference evidence="4" key="1">
    <citation type="journal article" date="2020" name="Stud. Mycol.">
        <title>101 Dothideomycetes genomes: A test case for predicting lifestyles and emergence of pathogens.</title>
        <authorList>
            <person name="Haridas S."/>
            <person name="Albert R."/>
            <person name="Binder M."/>
            <person name="Bloem J."/>
            <person name="LaButti K."/>
            <person name="Salamov A."/>
            <person name="Andreopoulos B."/>
            <person name="Baker S."/>
            <person name="Barry K."/>
            <person name="Bills G."/>
            <person name="Bluhm B."/>
            <person name="Cannon C."/>
            <person name="Castanera R."/>
            <person name="Culley D."/>
            <person name="Daum C."/>
            <person name="Ezra D."/>
            <person name="Gonzalez J."/>
            <person name="Henrissat B."/>
            <person name="Kuo A."/>
            <person name="Liang C."/>
            <person name="Lipzen A."/>
            <person name="Lutzoni F."/>
            <person name="Magnuson J."/>
            <person name="Mondo S."/>
            <person name="Nolan M."/>
            <person name="Ohm R."/>
            <person name="Pangilinan J."/>
            <person name="Park H.-J."/>
            <person name="Ramirez L."/>
            <person name="Alfaro M."/>
            <person name="Sun H."/>
            <person name="Tritt A."/>
            <person name="Yoshinaga Y."/>
            <person name="Zwiers L.-H."/>
            <person name="Turgeon B."/>
            <person name="Goodwin S."/>
            <person name="Spatafora J."/>
            <person name="Crous P."/>
            <person name="Grigoriev I."/>
        </authorList>
    </citation>
    <scope>NUCLEOTIDE SEQUENCE [LARGE SCALE GENOMIC DNA]</scope>
    <source>
        <strain evidence="4">CBS 304.66</strain>
    </source>
</reference>
<accession>A0A9P4N2M9</accession>
<feature type="signal peptide" evidence="2">
    <location>
        <begin position="1"/>
        <end position="21"/>
    </location>
</feature>
<proteinExistence type="predicted"/>
<gene>
    <name evidence="3" type="ORF">CC78DRAFT_605825</name>
</gene>
<name>A0A9P4N2M9_9PLEO</name>
<feature type="compositionally biased region" description="Acidic residues" evidence="1">
    <location>
        <begin position="301"/>
        <end position="336"/>
    </location>
</feature>
<keyword evidence="4" id="KW-1185">Reference proteome</keyword>
<protein>
    <submittedName>
        <fullName evidence="3">Uncharacterized protein</fullName>
    </submittedName>
</protein>